<keyword evidence="2" id="KW-0378">Hydrolase</keyword>
<dbReference type="EMBL" id="FOZK01000002">
    <property type="protein sequence ID" value="SFR96424.1"/>
    <property type="molecule type" value="Genomic_DNA"/>
</dbReference>
<dbReference type="PANTHER" id="PTHR10655:SF17">
    <property type="entry name" value="LYSOPHOSPHOLIPASE-LIKE PROTEIN 1"/>
    <property type="match status" value="1"/>
</dbReference>
<evidence type="ECO:0000313" key="6">
    <source>
        <dbReference type="Proteomes" id="UP000199062"/>
    </source>
</evidence>
<feature type="region of interest" description="Disordered" evidence="3">
    <location>
        <begin position="186"/>
        <end position="227"/>
    </location>
</feature>
<dbReference type="PANTHER" id="PTHR10655">
    <property type="entry name" value="LYSOPHOSPHOLIPASE-RELATED"/>
    <property type="match status" value="1"/>
</dbReference>
<feature type="compositionally biased region" description="Basic and acidic residues" evidence="3">
    <location>
        <begin position="216"/>
        <end position="227"/>
    </location>
</feature>
<dbReference type="SUPFAM" id="SSF53474">
    <property type="entry name" value="alpha/beta-Hydrolases"/>
    <property type="match status" value="1"/>
</dbReference>
<evidence type="ECO:0000259" key="4">
    <source>
        <dbReference type="Pfam" id="PF02230"/>
    </source>
</evidence>
<dbReference type="OrthoDB" id="203477at2157"/>
<proteinExistence type="inferred from homology"/>
<organism evidence="5 6">
    <name type="scientific">Halomicrobium zhouii</name>
    <dbReference type="NCBI Taxonomy" id="767519"/>
    <lineage>
        <taxon>Archaea</taxon>
        <taxon>Methanobacteriati</taxon>
        <taxon>Methanobacteriota</taxon>
        <taxon>Stenosarchaea group</taxon>
        <taxon>Halobacteria</taxon>
        <taxon>Halobacteriales</taxon>
        <taxon>Haloarculaceae</taxon>
        <taxon>Halomicrobium</taxon>
    </lineage>
</organism>
<dbReference type="STRING" id="767519.SAMN05216559_1591"/>
<dbReference type="RefSeq" id="WP_089815685.1">
    <property type="nucleotide sequence ID" value="NZ_FOZK01000002.1"/>
</dbReference>
<accession>A0A1I6KYZ6</accession>
<evidence type="ECO:0000256" key="1">
    <source>
        <dbReference type="ARBA" id="ARBA00006499"/>
    </source>
</evidence>
<protein>
    <submittedName>
        <fullName evidence="5">Phospholipase/carboxylesterase</fullName>
    </submittedName>
</protein>
<dbReference type="AlphaFoldDB" id="A0A1I6KYZ6"/>
<sequence length="227" mass="23762">MSGPHQNQSLVTAGAPLRAADAAAVLVHGRGATADSVVRLADEFYRHGLALLAPQAERNRWYPNSFLAPVESNEPWLSSGLQAIDDAVAEANGAGISTDRILLFGVSQGACLVSEFAARDPTRYGGLVAASGGLVGPDIDTDQYRGERSLDGTPVLVSGTAEDPHVPAKRLRETATVFERLGGDVTERIDEGDGHGVSDADLAAAGERLTSLLEGEPERRAPERGSP</sequence>
<dbReference type="Gene3D" id="3.40.50.1820">
    <property type="entry name" value="alpha/beta hydrolase"/>
    <property type="match status" value="1"/>
</dbReference>
<gene>
    <name evidence="5" type="ORF">SAMN05216559_1591</name>
</gene>
<reference evidence="5 6" key="1">
    <citation type="submission" date="2016-10" db="EMBL/GenBank/DDBJ databases">
        <authorList>
            <person name="de Groot N.N."/>
        </authorList>
    </citation>
    <scope>NUCLEOTIDE SEQUENCE [LARGE SCALE GENOMIC DNA]</scope>
    <source>
        <strain evidence="5 6">CGMCC 1.10457</strain>
    </source>
</reference>
<name>A0A1I6KYZ6_9EURY</name>
<dbReference type="InterPro" id="IPR029058">
    <property type="entry name" value="AB_hydrolase_fold"/>
</dbReference>
<dbReference type="InterPro" id="IPR050565">
    <property type="entry name" value="LYPA1-2/EST-like"/>
</dbReference>
<evidence type="ECO:0000313" key="5">
    <source>
        <dbReference type="EMBL" id="SFR96424.1"/>
    </source>
</evidence>
<keyword evidence="6" id="KW-1185">Reference proteome</keyword>
<dbReference type="Proteomes" id="UP000199062">
    <property type="component" value="Unassembled WGS sequence"/>
</dbReference>
<dbReference type="Pfam" id="PF02230">
    <property type="entry name" value="Abhydrolase_2"/>
    <property type="match status" value="1"/>
</dbReference>
<dbReference type="GO" id="GO:0016787">
    <property type="term" value="F:hydrolase activity"/>
    <property type="evidence" value="ECO:0007669"/>
    <property type="project" value="UniProtKB-KW"/>
</dbReference>
<dbReference type="InterPro" id="IPR003140">
    <property type="entry name" value="PLipase/COase/thioEstase"/>
</dbReference>
<comment type="similarity">
    <text evidence="1">Belongs to the AB hydrolase superfamily. AB hydrolase 2 family.</text>
</comment>
<feature type="domain" description="Phospholipase/carboxylesterase/thioesterase" evidence="4">
    <location>
        <begin position="20"/>
        <end position="207"/>
    </location>
</feature>
<feature type="compositionally biased region" description="Basic and acidic residues" evidence="3">
    <location>
        <begin position="186"/>
        <end position="198"/>
    </location>
</feature>
<evidence type="ECO:0000256" key="3">
    <source>
        <dbReference type="SAM" id="MobiDB-lite"/>
    </source>
</evidence>
<evidence type="ECO:0000256" key="2">
    <source>
        <dbReference type="ARBA" id="ARBA00022801"/>
    </source>
</evidence>